<dbReference type="PRINTS" id="PR00301">
    <property type="entry name" value="HEATSHOCK70"/>
</dbReference>
<organism evidence="1 2">
    <name type="scientific">Rhizophagus irregularis (strain DAOM 197198w)</name>
    <name type="common">Glomus intraradices</name>
    <dbReference type="NCBI Taxonomy" id="1432141"/>
    <lineage>
        <taxon>Eukaryota</taxon>
        <taxon>Fungi</taxon>
        <taxon>Fungi incertae sedis</taxon>
        <taxon>Mucoromycota</taxon>
        <taxon>Glomeromycotina</taxon>
        <taxon>Glomeromycetes</taxon>
        <taxon>Glomerales</taxon>
        <taxon>Glomeraceae</taxon>
        <taxon>Rhizophagus</taxon>
    </lineage>
</organism>
<dbReference type="SUPFAM" id="SSF53067">
    <property type="entry name" value="Actin-like ATPase domain"/>
    <property type="match status" value="2"/>
</dbReference>
<gene>
    <name evidence="1" type="ORF">RirG_046710</name>
</gene>
<evidence type="ECO:0008006" key="3">
    <source>
        <dbReference type="Google" id="ProtNLM"/>
    </source>
</evidence>
<evidence type="ECO:0000313" key="1">
    <source>
        <dbReference type="EMBL" id="EXX74903.1"/>
    </source>
</evidence>
<accession>A0A015N6S5</accession>
<dbReference type="PANTHER" id="PTHR14187">
    <property type="entry name" value="ALPHA KINASE/ELONGATION FACTOR 2 KINASE"/>
    <property type="match status" value="1"/>
</dbReference>
<keyword evidence="2" id="KW-1185">Reference proteome</keyword>
<evidence type="ECO:0000313" key="2">
    <source>
        <dbReference type="Proteomes" id="UP000022910"/>
    </source>
</evidence>
<dbReference type="Gene3D" id="3.30.420.40">
    <property type="match status" value="2"/>
</dbReference>
<dbReference type="OrthoDB" id="2963168at2759"/>
<dbReference type="InterPro" id="IPR043129">
    <property type="entry name" value="ATPase_NBD"/>
</dbReference>
<dbReference type="EMBL" id="JEMT01012678">
    <property type="protein sequence ID" value="EXX74903.1"/>
    <property type="molecule type" value="Genomic_DNA"/>
</dbReference>
<dbReference type="CDD" id="cd10229">
    <property type="entry name" value="ASKHA_NBD_HSP70_HSPA12"/>
    <property type="match status" value="1"/>
</dbReference>
<dbReference type="HOGENOM" id="CLU_009958_7_1_1"/>
<comment type="caution">
    <text evidence="1">The sequence shown here is derived from an EMBL/GenBank/DDBJ whole genome shotgun (WGS) entry which is preliminary data.</text>
</comment>
<dbReference type="Gene3D" id="3.90.640.10">
    <property type="entry name" value="Actin, Chain A, domain 4"/>
    <property type="match status" value="1"/>
</dbReference>
<dbReference type="AlphaFoldDB" id="A0A015N6S5"/>
<protein>
    <recommendedName>
        <fullName evidence="3">Actin-like ATPase domain-containing protein</fullName>
    </recommendedName>
</protein>
<dbReference type="STRING" id="1432141.A0A015N6S5"/>
<sequence>MSSSDDIRVVVGVDFGTTYSGFAYAHKSNPNDVQVYDFWKGLHGGWFKTPTVINYDDSCANVMSWGLSALATKPRGRSLRPSSKPIELFKLHLLKRGTTSLPDALNYKDVIKDYLKELGNYIRRRVKSHWHSLDFDSQVIIVITVPAEFDDNAIETMSECAIGANLVKEENIERNLKFTTEPEAAAINSISSLRNEYLLKSGDLFMVVDCGGGTVDLTTRELLDEDKLSEITVRAGDNCGSCYVDQAFIEFLDSKIGSSTIDILKENHYVNLQYIVQDFCTTTKIFFTGREDDFLAYYLNLDEYEPIKKCITGEEKEKLEADEWLIEAKFDDVKEMFDPVIERIFTLIRGQLEQLKRLKKDISLMLLVGGFSESEYLQDRIRGEFSSEVPNISVPKNPVTSVMKGAVKFGLSEEVVESRVLNWTYGTCVVRKWLPTDPLSYKLPNGYVKVFEKFGEEGYGAPIKLNSKVIKDFKSFSLTQRKINIDMYVTKSLDAKYIGDPEIKLLRKFQLELPELDSYEDIEDITISFILKFGRVGMSAIAENKNTGHECKVTFKYDFDLV</sequence>
<dbReference type="Proteomes" id="UP000022910">
    <property type="component" value="Unassembled WGS sequence"/>
</dbReference>
<name>A0A015N6S5_RHIIW</name>
<proteinExistence type="predicted"/>
<reference evidence="1 2" key="1">
    <citation type="submission" date="2014-02" db="EMBL/GenBank/DDBJ databases">
        <title>Single nucleus genome sequencing reveals high similarity among nuclei of an endomycorrhizal fungus.</title>
        <authorList>
            <person name="Lin K."/>
            <person name="Geurts R."/>
            <person name="Zhang Z."/>
            <person name="Limpens E."/>
            <person name="Saunders D.G."/>
            <person name="Mu D."/>
            <person name="Pang E."/>
            <person name="Cao H."/>
            <person name="Cha H."/>
            <person name="Lin T."/>
            <person name="Zhou Q."/>
            <person name="Shang Y."/>
            <person name="Li Y."/>
            <person name="Ivanov S."/>
            <person name="Sharma T."/>
            <person name="Velzen R.V."/>
            <person name="Ruijter N.D."/>
            <person name="Aanen D.K."/>
            <person name="Win J."/>
            <person name="Kamoun S."/>
            <person name="Bisseling T."/>
            <person name="Huang S."/>
        </authorList>
    </citation>
    <scope>NUCLEOTIDE SEQUENCE [LARGE SCALE GENOMIC DNA]</scope>
    <source>
        <strain evidence="2">DAOM197198w</strain>
    </source>
</reference>
<dbReference type="OMA" id="YAFAFRN"/>
<dbReference type="PANTHER" id="PTHR14187:SF5">
    <property type="entry name" value="HEAT SHOCK 70 KDA PROTEIN 12A"/>
    <property type="match status" value="1"/>
</dbReference>